<keyword evidence="3" id="KW-1185">Reference proteome</keyword>
<proteinExistence type="predicted"/>
<evidence type="ECO:0000256" key="1">
    <source>
        <dbReference type="SAM" id="MobiDB-lite"/>
    </source>
</evidence>
<evidence type="ECO:0000313" key="3">
    <source>
        <dbReference type="Proteomes" id="UP000807469"/>
    </source>
</evidence>
<dbReference type="Proteomes" id="UP000807469">
    <property type="component" value="Unassembled WGS sequence"/>
</dbReference>
<gene>
    <name evidence="2" type="ORF">BDN70DRAFT_878852</name>
</gene>
<evidence type="ECO:0000313" key="2">
    <source>
        <dbReference type="EMBL" id="KAF9479368.1"/>
    </source>
</evidence>
<protein>
    <submittedName>
        <fullName evidence="2">Uncharacterized protein</fullName>
    </submittedName>
</protein>
<comment type="caution">
    <text evidence="2">The sequence shown here is derived from an EMBL/GenBank/DDBJ whole genome shotgun (WGS) entry which is preliminary data.</text>
</comment>
<accession>A0A9P5Z278</accession>
<feature type="region of interest" description="Disordered" evidence="1">
    <location>
        <begin position="140"/>
        <end position="174"/>
    </location>
</feature>
<dbReference type="AlphaFoldDB" id="A0A9P5Z278"/>
<name>A0A9P5Z278_9AGAR</name>
<organism evidence="2 3">
    <name type="scientific">Pholiota conissans</name>
    <dbReference type="NCBI Taxonomy" id="109636"/>
    <lineage>
        <taxon>Eukaryota</taxon>
        <taxon>Fungi</taxon>
        <taxon>Dikarya</taxon>
        <taxon>Basidiomycota</taxon>
        <taxon>Agaricomycotina</taxon>
        <taxon>Agaricomycetes</taxon>
        <taxon>Agaricomycetidae</taxon>
        <taxon>Agaricales</taxon>
        <taxon>Agaricineae</taxon>
        <taxon>Strophariaceae</taxon>
        <taxon>Pholiota</taxon>
    </lineage>
</organism>
<dbReference type="OrthoDB" id="2793621at2759"/>
<sequence>MIGISRTTVPESWLASPQSLKATKPHGTQQMITSRISISTINTDLFPELVSWATIIDSHSHRSSSQKIPIDVVAKREPDVETVLEVPESISLILDPTSLEFGFDQSFLEGFDDLLAYSPTEAFEEMCWAEATYHVSDRISTQPHPQKTGGHRRQTRSPLAANTSSESDTDSDDSLTFKEEDVHLDILNTGSFSDNHLVGNCMTYEKEDVYDDERTSFIYFESTFAMPNPKESVGFFPIPNIPRKSVPNRIAAFCSSLPGNLAFVRSPNAS</sequence>
<dbReference type="EMBL" id="MU155214">
    <property type="protein sequence ID" value="KAF9479368.1"/>
    <property type="molecule type" value="Genomic_DNA"/>
</dbReference>
<reference evidence="2" key="1">
    <citation type="submission" date="2020-11" db="EMBL/GenBank/DDBJ databases">
        <authorList>
            <consortium name="DOE Joint Genome Institute"/>
            <person name="Ahrendt S."/>
            <person name="Riley R."/>
            <person name="Andreopoulos W."/>
            <person name="Labutti K."/>
            <person name="Pangilinan J."/>
            <person name="Ruiz-Duenas F.J."/>
            <person name="Barrasa J.M."/>
            <person name="Sanchez-Garcia M."/>
            <person name="Camarero S."/>
            <person name="Miyauchi S."/>
            <person name="Serrano A."/>
            <person name="Linde D."/>
            <person name="Babiker R."/>
            <person name="Drula E."/>
            <person name="Ayuso-Fernandez I."/>
            <person name="Pacheco R."/>
            <person name="Padilla G."/>
            <person name="Ferreira P."/>
            <person name="Barriuso J."/>
            <person name="Kellner H."/>
            <person name="Castanera R."/>
            <person name="Alfaro M."/>
            <person name="Ramirez L."/>
            <person name="Pisabarro A.G."/>
            <person name="Kuo A."/>
            <person name="Tritt A."/>
            <person name="Lipzen A."/>
            <person name="He G."/>
            <person name="Yan M."/>
            <person name="Ng V."/>
            <person name="Cullen D."/>
            <person name="Martin F."/>
            <person name="Rosso M.-N."/>
            <person name="Henrissat B."/>
            <person name="Hibbett D."/>
            <person name="Martinez A.T."/>
            <person name="Grigoriev I.V."/>
        </authorList>
    </citation>
    <scope>NUCLEOTIDE SEQUENCE</scope>
    <source>
        <strain evidence="2">CIRM-BRFM 674</strain>
    </source>
</reference>